<name>A0A4Q1DAL9_9BACT</name>
<accession>A0A4Q1DAL9</accession>
<evidence type="ECO:0000259" key="3">
    <source>
        <dbReference type="Pfam" id="PF16344"/>
    </source>
</evidence>
<protein>
    <submittedName>
        <fullName evidence="4">FecR family protein</fullName>
    </submittedName>
</protein>
<keyword evidence="1" id="KW-0812">Transmembrane</keyword>
<dbReference type="Pfam" id="PF16344">
    <property type="entry name" value="FecR_C"/>
    <property type="match status" value="1"/>
</dbReference>
<feature type="transmembrane region" description="Helical" evidence="1">
    <location>
        <begin position="93"/>
        <end position="113"/>
    </location>
</feature>
<evidence type="ECO:0000256" key="1">
    <source>
        <dbReference type="SAM" id="Phobius"/>
    </source>
</evidence>
<dbReference type="InterPro" id="IPR032508">
    <property type="entry name" value="FecR_C"/>
</dbReference>
<dbReference type="Gene3D" id="2.60.120.1440">
    <property type="match status" value="1"/>
</dbReference>
<dbReference type="InterPro" id="IPR012373">
    <property type="entry name" value="Ferrdict_sens_TM"/>
</dbReference>
<feature type="domain" description="FecR protein" evidence="2">
    <location>
        <begin position="197"/>
        <end position="281"/>
    </location>
</feature>
<evidence type="ECO:0000259" key="2">
    <source>
        <dbReference type="Pfam" id="PF04773"/>
    </source>
</evidence>
<sequence>MCIIVSYKKRFMEEDQVEVRRLLVEKLAGTISEEEDQVISRLIASDNHVRQEWHQLRDKMQQATQTGHFKNDANNAWEQLQPAIRPRTRIRRITAIATAAAACVAAIVAVRTIRSSSQESTAASFFADNRSWSFNSDSIIMRYEDGSLVNLTAAAGKQMNAGNTRITVTDSSITLSDASTEQGQWNTLFIPAAMNYKVTLPDGSEVWLNAHTRLRFPQSFAGLKQRDLYVDGEAFFKVAPDKQQPFIVHTARTDIRVLGTQFNVNTYDTTGIKTALVEGSVSATAPGGTLILKPGQQTTYTGERFTTTTFDVTTTLSWMQGIYYFEDVPLKSLTNIVSRWFKMKVIFHTPELANKVFNGMLSKKLPLSAFLENLELSDNIYAVIEGDTIHFK</sequence>
<dbReference type="OrthoDB" id="643697at2"/>
<dbReference type="Pfam" id="PF04773">
    <property type="entry name" value="FecR"/>
    <property type="match status" value="1"/>
</dbReference>
<reference evidence="4 5" key="1">
    <citation type="submission" date="2019-01" db="EMBL/GenBank/DDBJ databases">
        <title>Filimonas sp. strain TTM-71.</title>
        <authorList>
            <person name="Chen W.-M."/>
        </authorList>
    </citation>
    <scope>NUCLEOTIDE SEQUENCE [LARGE SCALE GENOMIC DNA]</scope>
    <source>
        <strain evidence="4 5">TTM-71</strain>
    </source>
</reference>
<evidence type="ECO:0000313" key="4">
    <source>
        <dbReference type="EMBL" id="RXK85603.1"/>
    </source>
</evidence>
<dbReference type="PANTHER" id="PTHR30273:SF2">
    <property type="entry name" value="PROTEIN FECR"/>
    <property type="match status" value="1"/>
</dbReference>
<dbReference type="AlphaFoldDB" id="A0A4Q1DAL9"/>
<keyword evidence="1" id="KW-0472">Membrane</keyword>
<keyword evidence="5" id="KW-1185">Reference proteome</keyword>
<dbReference type="InterPro" id="IPR006860">
    <property type="entry name" value="FecR"/>
</dbReference>
<dbReference type="Proteomes" id="UP000290545">
    <property type="component" value="Unassembled WGS sequence"/>
</dbReference>
<feature type="domain" description="Protein FecR C-terminal" evidence="3">
    <location>
        <begin position="323"/>
        <end position="390"/>
    </location>
</feature>
<keyword evidence="1" id="KW-1133">Transmembrane helix</keyword>
<dbReference type="GO" id="GO:0016989">
    <property type="term" value="F:sigma factor antagonist activity"/>
    <property type="evidence" value="ECO:0007669"/>
    <property type="project" value="TreeGrafter"/>
</dbReference>
<dbReference type="PANTHER" id="PTHR30273">
    <property type="entry name" value="PERIPLASMIC SIGNAL SENSOR AND SIGMA FACTOR ACTIVATOR FECR-RELATED"/>
    <property type="match status" value="1"/>
</dbReference>
<dbReference type="Gene3D" id="3.55.50.30">
    <property type="match status" value="1"/>
</dbReference>
<comment type="caution">
    <text evidence="4">The sequence shown here is derived from an EMBL/GenBank/DDBJ whole genome shotgun (WGS) entry which is preliminary data.</text>
</comment>
<evidence type="ECO:0000313" key="5">
    <source>
        <dbReference type="Proteomes" id="UP000290545"/>
    </source>
</evidence>
<gene>
    <name evidence="4" type="ORF">ESB13_01965</name>
</gene>
<proteinExistence type="predicted"/>
<organism evidence="4 5">
    <name type="scientific">Filimonas effusa</name>
    <dbReference type="NCBI Taxonomy" id="2508721"/>
    <lineage>
        <taxon>Bacteria</taxon>
        <taxon>Pseudomonadati</taxon>
        <taxon>Bacteroidota</taxon>
        <taxon>Chitinophagia</taxon>
        <taxon>Chitinophagales</taxon>
        <taxon>Chitinophagaceae</taxon>
        <taxon>Filimonas</taxon>
    </lineage>
</organism>
<dbReference type="EMBL" id="SDHZ01000001">
    <property type="protein sequence ID" value="RXK85603.1"/>
    <property type="molecule type" value="Genomic_DNA"/>
</dbReference>